<keyword evidence="3" id="KW-1185">Reference proteome</keyword>
<comment type="caution">
    <text evidence="2">The sequence shown here is derived from an EMBL/GenBank/DDBJ whole genome shotgun (WGS) entry which is preliminary data.</text>
</comment>
<sequence>MDDRDNARLVTMMWETQAHTLYVYCLSPHLSRDIAMDYRDDARLVTMLWETQVHTRQHSDQLAELAALLL</sequence>
<dbReference type="GO" id="GO:0005739">
    <property type="term" value="C:mitochondrion"/>
    <property type="evidence" value="ECO:0007669"/>
    <property type="project" value="TreeGrafter"/>
</dbReference>
<dbReference type="Proteomes" id="UP000037510">
    <property type="component" value="Unassembled WGS sequence"/>
</dbReference>
<dbReference type="InterPro" id="IPR047148">
    <property type="entry name" value="PLPL9"/>
</dbReference>
<dbReference type="PANTHER" id="PTHR24139">
    <property type="entry name" value="CALCIUM-INDEPENDENT PHOSPHOLIPASE A2"/>
    <property type="match status" value="1"/>
</dbReference>
<gene>
    <name evidence="2" type="ORF">OBRU01_10402</name>
</gene>
<keyword evidence="1" id="KW-0378">Hydrolase</keyword>
<protein>
    <submittedName>
        <fullName evidence="2">Putative 85 kDa calcium-independent phospholipase a2</fullName>
    </submittedName>
</protein>
<evidence type="ECO:0000313" key="3">
    <source>
        <dbReference type="Proteomes" id="UP000037510"/>
    </source>
</evidence>
<dbReference type="PANTHER" id="PTHR24139:SF34">
    <property type="entry name" value="85_88 KDA CALCIUM-INDEPENDENT PHOSPHOLIPASE A2"/>
    <property type="match status" value="1"/>
</dbReference>
<proteinExistence type="predicted"/>
<dbReference type="EMBL" id="JTDY01001516">
    <property type="protein sequence ID" value="KOB73678.1"/>
    <property type="molecule type" value="Genomic_DNA"/>
</dbReference>
<dbReference type="GO" id="GO:2000304">
    <property type="term" value="P:positive regulation of ceramide biosynthetic process"/>
    <property type="evidence" value="ECO:0007669"/>
    <property type="project" value="TreeGrafter"/>
</dbReference>
<name>A0A0L7LDT8_OPEBR</name>
<accession>A0A0L7LDT8</accession>
<dbReference type="GO" id="GO:0047499">
    <property type="term" value="F:calcium-independent phospholipase A2 activity"/>
    <property type="evidence" value="ECO:0007669"/>
    <property type="project" value="InterPro"/>
</dbReference>
<organism evidence="2 3">
    <name type="scientific">Operophtera brumata</name>
    <name type="common">Winter moth</name>
    <name type="synonym">Phalaena brumata</name>
    <dbReference type="NCBI Taxonomy" id="104452"/>
    <lineage>
        <taxon>Eukaryota</taxon>
        <taxon>Metazoa</taxon>
        <taxon>Ecdysozoa</taxon>
        <taxon>Arthropoda</taxon>
        <taxon>Hexapoda</taxon>
        <taxon>Insecta</taxon>
        <taxon>Pterygota</taxon>
        <taxon>Neoptera</taxon>
        <taxon>Endopterygota</taxon>
        <taxon>Lepidoptera</taxon>
        <taxon>Glossata</taxon>
        <taxon>Ditrysia</taxon>
        <taxon>Geometroidea</taxon>
        <taxon>Geometridae</taxon>
        <taxon>Larentiinae</taxon>
        <taxon>Operophtera</taxon>
    </lineage>
</organism>
<dbReference type="GO" id="GO:0052816">
    <property type="term" value="F:long-chain fatty acyl-CoA hydrolase activity"/>
    <property type="evidence" value="ECO:0007669"/>
    <property type="project" value="TreeGrafter"/>
</dbReference>
<reference evidence="2 3" key="1">
    <citation type="journal article" date="2015" name="Genome Biol. Evol.">
        <title>The genome of winter moth (Operophtera brumata) provides a genomic perspective on sexual dimorphism and phenology.</title>
        <authorList>
            <person name="Derks M.F."/>
            <person name="Smit S."/>
            <person name="Salis L."/>
            <person name="Schijlen E."/>
            <person name="Bossers A."/>
            <person name="Mateman C."/>
            <person name="Pijl A.S."/>
            <person name="de Ridder D."/>
            <person name="Groenen M.A."/>
            <person name="Visser M.E."/>
            <person name="Megens H.J."/>
        </authorList>
    </citation>
    <scope>NUCLEOTIDE SEQUENCE [LARGE SCALE GENOMIC DNA]</scope>
    <source>
        <strain evidence="2">WM2013NL</strain>
        <tissue evidence="2">Head and thorax</tissue>
    </source>
</reference>
<dbReference type="AlphaFoldDB" id="A0A0L7LDT8"/>
<evidence type="ECO:0000256" key="1">
    <source>
        <dbReference type="ARBA" id="ARBA00022801"/>
    </source>
</evidence>
<evidence type="ECO:0000313" key="2">
    <source>
        <dbReference type="EMBL" id="KOB73678.1"/>
    </source>
</evidence>